<dbReference type="GO" id="GO:0043565">
    <property type="term" value="F:sequence-specific DNA binding"/>
    <property type="evidence" value="ECO:0007669"/>
    <property type="project" value="InterPro"/>
</dbReference>
<dbReference type="AlphaFoldDB" id="A0A242A9L6"/>
<dbReference type="Gene3D" id="2.60.120.10">
    <property type="entry name" value="Jelly Rolls"/>
    <property type="match status" value="1"/>
</dbReference>
<organism evidence="5 6">
    <name type="scientific">Candidatus Enterococcus testudinis</name>
    <dbReference type="NCBI Taxonomy" id="1834191"/>
    <lineage>
        <taxon>Bacteria</taxon>
        <taxon>Bacillati</taxon>
        <taxon>Bacillota</taxon>
        <taxon>Bacilli</taxon>
        <taxon>Lactobacillales</taxon>
        <taxon>Enterococcaceae</taxon>
        <taxon>Enterococcus</taxon>
    </lineage>
</organism>
<keyword evidence="2" id="KW-0238">DNA-binding</keyword>
<dbReference type="PANTHER" id="PTHR43280">
    <property type="entry name" value="ARAC-FAMILY TRANSCRIPTIONAL REGULATOR"/>
    <property type="match status" value="1"/>
</dbReference>
<accession>A0A242A9L6</accession>
<evidence type="ECO:0000313" key="5">
    <source>
        <dbReference type="EMBL" id="OTN77580.1"/>
    </source>
</evidence>
<gene>
    <name evidence="5" type="ORF">A5886_002680</name>
</gene>
<dbReference type="InterPro" id="IPR018062">
    <property type="entry name" value="HTH_AraC-typ_CS"/>
</dbReference>
<dbReference type="SUPFAM" id="SSF51215">
    <property type="entry name" value="Regulatory protein AraC"/>
    <property type="match status" value="1"/>
</dbReference>
<dbReference type="SUPFAM" id="SSF46689">
    <property type="entry name" value="Homeodomain-like"/>
    <property type="match status" value="2"/>
</dbReference>
<protein>
    <recommendedName>
        <fullName evidence="4">HTH araC/xylS-type domain-containing protein</fullName>
    </recommendedName>
</protein>
<name>A0A242A9L6_9ENTE</name>
<comment type="caution">
    <text evidence="5">The sequence shown here is derived from an EMBL/GenBank/DDBJ whole genome shotgun (WGS) entry which is preliminary data.</text>
</comment>
<keyword evidence="3" id="KW-0804">Transcription</keyword>
<evidence type="ECO:0000256" key="3">
    <source>
        <dbReference type="ARBA" id="ARBA00023163"/>
    </source>
</evidence>
<dbReference type="Pfam" id="PF02311">
    <property type="entry name" value="AraC_binding"/>
    <property type="match status" value="1"/>
</dbReference>
<dbReference type="GO" id="GO:0003700">
    <property type="term" value="F:DNA-binding transcription factor activity"/>
    <property type="evidence" value="ECO:0007669"/>
    <property type="project" value="InterPro"/>
</dbReference>
<dbReference type="InterPro" id="IPR018060">
    <property type="entry name" value="HTH_AraC"/>
</dbReference>
<dbReference type="STRING" id="1834191.A5886_002680"/>
<evidence type="ECO:0000259" key="4">
    <source>
        <dbReference type="PROSITE" id="PS01124"/>
    </source>
</evidence>
<evidence type="ECO:0000256" key="2">
    <source>
        <dbReference type="ARBA" id="ARBA00023125"/>
    </source>
</evidence>
<sequence length="289" mass="34023">MSMYLEIPEFESEFRFRTFLNDGLTIVYPHVHKEIEIIYAKRGTVNIGVDDTIIELREGDLYLFASGQPHYFLASPESERYVYQFDLKLFEESLLRESETSLLMLFEEGEPHSREWPDSFTHKITGLLTELYQLEEENVQGKRYLMMGLLYQIIGECYQSLPKRQKVHGTLKRSAAQYKETLQRLNQVFEYIESHYQDVLTMEETARYVGFSPHYFTRFFKTNTGKTFMQFLTEYRINQAKFILANQKIPMAEVAEKAGFASVKTFHHVFKETVGQSPLQYQKQLNVNG</sequence>
<dbReference type="InterPro" id="IPR037923">
    <property type="entry name" value="HTH-like"/>
</dbReference>
<dbReference type="InterPro" id="IPR003313">
    <property type="entry name" value="AraC-bd"/>
</dbReference>
<dbReference type="Gene3D" id="1.10.10.60">
    <property type="entry name" value="Homeodomain-like"/>
    <property type="match status" value="2"/>
</dbReference>
<dbReference type="PROSITE" id="PS00041">
    <property type="entry name" value="HTH_ARAC_FAMILY_1"/>
    <property type="match status" value="1"/>
</dbReference>
<evidence type="ECO:0000256" key="1">
    <source>
        <dbReference type="ARBA" id="ARBA00023015"/>
    </source>
</evidence>
<dbReference type="InterPro" id="IPR014710">
    <property type="entry name" value="RmlC-like_jellyroll"/>
</dbReference>
<dbReference type="SMART" id="SM00342">
    <property type="entry name" value="HTH_ARAC"/>
    <property type="match status" value="1"/>
</dbReference>
<evidence type="ECO:0000313" key="6">
    <source>
        <dbReference type="Proteomes" id="UP000195043"/>
    </source>
</evidence>
<dbReference type="EMBL" id="NGKU01000001">
    <property type="protein sequence ID" value="OTN77580.1"/>
    <property type="molecule type" value="Genomic_DNA"/>
</dbReference>
<reference evidence="5 6" key="1">
    <citation type="submission" date="2017-05" db="EMBL/GenBank/DDBJ databases">
        <title>The Genome Sequence of Enterococcus sp. 8G7_MSG3316.</title>
        <authorList>
            <consortium name="The Broad Institute Genomics Platform"/>
            <consortium name="The Broad Institute Genomic Center for Infectious Diseases"/>
            <person name="Earl A."/>
            <person name="Manson A."/>
            <person name="Schwartman J."/>
            <person name="Gilmore M."/>
            <person name="Abouelleil A."/>
            <person name="Cao P."/>
            <person name="Chapman S."/>
            <person name="Cusick C."/>
            <person name="Shea T."/>
            <person name="Young S."/>
            <person name="Neafsey D."/>
            <person name="Nusbaum C."/>
            <person name="Birren B."/>
        </authorList>
    </citation>
    <scope>NUCLEOTIDE SEQUENCE [LARGE SCALE GENOMIC DNA]</scope>
    <source>
        <strain evidence="5 6">8G7_MSG3316</strain>
    </source>
</reference>
<dbReference type="PROSITE" id="PS01124">
    <property type="entry name" value="HTH_ARAC_FAMILY_2"/>
    <property type="match status" value="1"/>
</dbReference>
<dbReference type="Proteomes" id="UP000195043">
    <property type="component" value="Unassembled WGS sequence"/>
</dbReference>
<feature type="domain" description="HTH araC/xylS-type" evidence="4">
    <location>
        <begin position="186"/>
        <end position="284"/>
    </location>
</feature>
<keyword evidence="6" id="KW-1185">Reference proteome</keyword>
<dbReference type="InterPro" id="IPR009057">
    <property type="entry name" value="Homeodomain-like_sf"/>
</dbReference>
<dbReference type="PANTHER" id="PTHR43280:SF28">
    <property type="entry name" value="HTH-TYPE TRANSCRIPTIONAL ACTIVATOR RHAS"/>
    <property type="match status" value="1"/>
</dbReference>
<dbReference type="Pfam" id="PF12833">
    <property type="entry name" value="HTH_18"/>
    <property type="match status" value="1"/>
</dbReference>
<proteinExistence type="predicted"/>
<keyword evidence="1" id="KW-0805">Transcription regulation</keyword>
<dbReference type="RefSeq" id="WP_086275589.1">
    <property type="nucleotide sequence ID" value="NZ_NGKU01000001.1"/>
</dbReference>
<dbReference type="OrthoDB" id="9799319at2"/>